<dbReference type="PANTHER" id="PTHR30217">
    <property type="entry name" value="PEPTIDASE U32 FAMILY"/>
    <property type="match status" value="1"/>
</dbReference>
<keyword evidence="3" id="KW-1185">Reference proteome</keyword>
<protein>
    <recommendedName>
        <fullName evidence="1">Ubiquinone biosynthesis protein UbiV</fullName>
    </recommendedName>
</protein>
<dbReference type="InterPro" id="IPR001539">
    <property type="entry name" value="Peptidase_U32"/>
</dbReference>
<comment type="caution">
    <text evidence="2">The sequence shown here is derived from an EMBL/GenBank/DDBJ whole genome shotgun (WGS) entry which is preliminary data.</text>
</comment>
<feature type="binding site" evidence="1">
    <location>
        <position position="188"/>
    </location>
    <ligand>
        <name>[4Fe-4S] cluster</name>
        <dbReference type="ChEBI" id="CHEBI:49883"/>
    </ligand>
</feature>
<reference evidence="2" key="1">
    <citation type="submission" date="2021-10" db="EMBL/GenBank/DDBJ databases">
        <title>The complete genome sequence of Leeia sp. TBRC 13508.</title>
        <authorList>
            <person name="Charoenyingcharoen P."/>
            <person name="Yukphan P."/>
        </authorList>
    </citation>
    <scope>NUCLEOTIDE SEQUENCE</scope>
    <source>
        <strain evidence="2">TBRC 13508</strain>
    </source>
</reference>
<evidence type="ECO:0000313" key="3">
    <source>
        <dbReference type="Proteomes" id="UP001165395"/>
    </source>
</evidence>
<keyword evidence="1" id="KW-0831">Ubiquinone biosynthesis</keyword>
<feature type="binding site" evidence="1">
    <location>
        <position position="192"/>
    </location>
    <ligand>
        <name>[4Fe-4S] cluster</name>
        <dbReference type="ChEBI" id="CHEBI:49883"/>
    </ligand>
</feature>
<sequence length="306" mass="33935">MLKLSLGPLLYFWPKQTVLDFYAQMAESAVDTIYVGEVVCSRRQQLRPADWISLAADLASTGKEIILSCQALLESESDLKALRKYCEQDQFKIEVNDMGALSLVAGKIPFVAGTHLNIYNETTLAFIASKGAIRWVPPVELPQSKLRTILQHAPEGIETELFAYGKLPLAFSARCFTARHYNLKKDDCQFKCLAHPDGLALDTRDNQTFLSINGIQTQSGACQQLLGALPDIRALNISHLRISPQSVGTETVIDLFNDARENHLPTDWYTTLAQLNHGALCDGYWLGEAGIANNSNLAPKDHQHVH</sequence>
<dbReference type="PANTHER" id="PTHR30217:SF11">
    <property type="entry name" value="UBIQUINONE BIOSYNTHESIS PROTEIN UBIV"/>
    <property type="match status" value="1"/>
</dbReference>
<dbReference type="NCBIfam" id="NF011991">
    <property type="entry name" value="PRK15447.1"/>
    <property type="match status" value="1"/>
</dbReference>
<name>A0ABS8D709_9NEIS</name>
<feature type="binding site" evidence="1">
    <location>
        <position position="175"/>
    </location>
    <ligand>
        <name>[4Fe-4S] cluster</name>
        <dbReference type="ChEBI" id="CHEBI:49883"/>
    </ligand>
</feature>
<dbReference type="Proteomes" id="UP001165395">
    <property type="component" value="Unassembled WGS sequence"/>
</dbReference>
<proteinExistence type="inferred from homology"/>
<keyword evidence="1" id="KW-0408">Iron</keyword>
<comment type="function">
    <text evidence="1">Required for O(2)-independent ubiquinone (coenzyme Q) biosynthesis. Together with UbiU, is essential for the C6-hydroxylation reaction in the oxygen-independent ubiquinone biosynthesis pathway.</text>
</comment>
<dbReference type="InterPro" id="IPR051454">
    <property type="entry name" value="RNA/ubiquinone_mod_enzymes"/>
</dbReference>
<keyword evidence="1" id="KW-0479">Metal-binding</keyword>
<dbReference type="InterPro" id="IPR043693">
    <property type="entry name" value="UbiV"/>
</dbReference>
<feature type="binding site" evidence="1">
    <location>
        <position position="40"/>
    </location>
    <ligand>
        <name>[4Fe-4S] cluster</name>
        <dbReference type="ChEBI" id="CHEBI:49883"/>
    </ligand>
</feature>
<gene>
    <name evidence="1" type="primary">ubiV</name>
    <name evidence="2" type="ORF">LIN78_10535</name>
</gene>
<dbReference type="RefSeq" id="WP_227180761.1">
    <property type="nucleotide sequence ID" value="NZ_JAJBZT010000005.1"/>
</dbReference>
<keyword evidence="1" id="KW-0004">4Fe-4S</keyword>
<keyword evidence="1" id="KW-0411">Iron-sulfur</keyword>
<comment type="subunit">
    <text evidence="1">Forms a heterodimer with UbiU.</text>
</comment>
<accession>A0ABS8D709</accession>
<evidence type="ECO:0000256" key="1">
    <source>
        <dbReference type="HAMAP-Rule" id="MF_02233"/>
    </source>
</evidence>
<comment type="cofactor">
    <cofactor evidence="1">
        <name>[4Fe-4S] cluster</name>
        <dbReference type="ChEBI" id="CHEBI:49883"/>
    </cofactor>
</comment>
<dbReference type="Pfam" id="PF01136">
    <property type="entry name" value="Peptidase_U32"/>
    <property type="match status" value="1"/>
</dbReference>
<dbReference type="EMBL" id="JAJBZT010000005">
    <property type="protein sequence ID" value="MCB6183980.1"/>
    <property type="molecule type" value="Genomic_DNA"/>
</dbReference>
<organism evidence="2 3">
    <name type="scientific">Leeia speluncae</name>
    <dbReference type="NCBI Taxonomy" id="2884804"/>
    <lineage>
        <taxon>Bacteria</taxon>
        <taxon>Pseudomonadati</taxon>
        <taxon>Pseudomonadota</taxon>
        <taxon>Betaproteobacteria</taxon>
        <taxon>Neisseriales</taxon>
        <taxon>Leeiaceae</taxon>
        <taxon>Leeia</taxon>
    </lineage>
</organism>
<comment type="pathway">
    <text evidence="1">Cofactor biosynthesis; ubiquinone biosynthesis.</text>
</comment>
<evidence type="ECO:0000313" key="2">
    <source>
        <dbReference type="EMBL" id="MCB6183980.1"/>
    </source>
</evidence>
<dbReference type="HAMAP" id="MF_02233">
    <property type="entry name" value="UbiV"/>
    <property type="match status" value="1"/>
</dbReference>
<comment type="similarity">
    <text evidence="1">Belongs to the peptidase U32 family. UbiV subfamily.</text>
</comment>